<dbReference type="InterPro" id="IPR032567">
    <property type="entry name" value="RTL1-rel"/>
</dbReference>
<dbReference type="InterPro" id="IPR043502">
    <property type="entry name" value="DNA/RNA_pol_sf"/>
</dbReference>
<feature type="domain" description="Reverse transcriptase" evidence="4">
    <location>
        <begin position="315"/>
        <end position="390"/>
    </location>
</feature>
<evidence type="ECO:0000259" key="4">
    <source>
        <dbReference type="Pfam" id="PF00078"/>
    </source>
</evidence>
<proteinExistence type="inferred from homology"/>
<organism evidence="5 6">
    <name type="scientific">Salmo trutta</name>
    <name type="common">Brown trout</name>
    <dbReference type="NCBI Taxonomy" id="8032"/>
    <lineage>
        <taxon>Eukaryota</taxon>
        <taxon>Metazoa</taxon>
        <taxon>Chordata</taxon>
        <taxon>Craniata</taxon>
        <taxon>Vertebrata</taxon>
        <taxon>Euteleostomi</taxon>
        <taxon>Actinopterygii</taxon>
        <taxon>Neopterygii</taxon>
        <taxon>Teleostei</taxon>
        <taxon>Protacanthopterygii</taxon>
        <taxon>Salmoniformes</taxon>
        <taxon>Salmonidae</taxon>
        <taxon>Salmoninae</taxon>
        <taxon>Salmo</taxon>
    </lineage>
</organism>
<dbReference type="AlphaFoldDB" id="A0A674F3Q9"/>
<dbReference type="InterPro" id="IPR000477">
    <property type="entry name" value="RT_dom"/>
</dbReference>
<feature type="compositionally biased region" description="Polar residues" evidence="3">
    <location>
        <begin position="73"/>
        <end position="90"/>
    </location>
</feature>
<sequence length="407" mass="45934">MTTCHMTSSSAWRSGWTISCGPDQDLCGIRSPWLHLRRGQNRWRWAVHVCPRRRNLGLCSYCGEKGNFSPTCPLSTNRRGGDNPGNSPAPTQEGCKISSPFLSTQPVCFPIKFLEYHSPSLPLALIDQSSSYPFGVRASDNRPIGAGLVHHITVPVSLLTHDTHLEQITFLIIDTPMHPVDLDLPWLSWHNPVISWSERRLLGWLQECQGRCLAVSVNTTTVESPDHAPQVDLPEEYQDLGLRVFSKIQATRMPLPHPWDCAIDLLSDAALPRGHVYPLSYAETEAMEIYVRESLQQGFICPSTSPAPSSFFFVKKKDGGLLHCIDYRTLNNATIKFSYPFPRIPTLVKQMHRAQYFMKLDLRSAYNLVRIRAGDEWKTAFSTTFGLSNTPSVFQAFINEEFRDMLG</sequence>
<dbReference type="InterPro" id="IPR043128">
    <property type="entry name" value="Rev_trsase/Diguanyl_cyclase"/>
</dbReference>
<evidence type="ECO:0000256" key="3">
    <source>
        <dbReference type="SAM" id="MobiDB-lite"/>
    </source>
</evidence>
<dbReference type="PANTHER" id="PTHR15503:SF22">
    <property type="entry name" value="TRANSPOSON TY3-I GAG POLYPROTEIN"/>
    <property type="match status" value="1"/>
</dbReference>
<reference evidence="5" key="2">
    <citation type="submission" date="2025-09" db="UniProtKB">
        <authorList>
            <consortium name="Ensembl"/>
        </authorList>
    </citation>
    <scope>IDENTIFICATION</scope>
</reference>
<evidence type="ECO:0000313" key="6">
    <source>
        <dbReference type="Proteomes" id="UP000472277"/>
    </source>
</evidence>
<dbReference type="PANTHER" id="PTHR15503">
    <property type="entry name" value="LDOC1 RELATED"/>
    <property type="match status" value="1"/>
</dbReference>
<dbReference type="InParanoid" id="A0A674F3Q9"/>
<evidence type="ECO:0000256" key="2">
    <source>
        <dbReference type="ARBA" id="ARBA00012180"/>
    </source>
</evidence>
<dbReference type="Proteomes" id="UP000472277">
    <property type="component" value="Chromosome 23"/>
</dbReference>
<dbReference type="GeneTree" id="ENSGT00940000171189"/>
<keyword evidence="6" id="KW-1185">Reference proteome</keyword>
<dbReference type="GO" id="GO:0004523">
    <property type="term" value="F:RNA-DNA hybrid ribonuclease activity"/>
    <property type="evidence" value="ECO:0007669"/>
    <property type="project" value="UniProtKB-EC"/>
</dbReference>
<accession>A0A674F3Q9</accession>
<dbReference type="EC" id="3.1.26.4" evidence="2"/>
<protein>
    <recommendedName>
        <fullName evidence="2">ribonuclease H</fullName>
        <ecNumber evidence="2">3.1.26.4</ecNumber>
    </recommendedName>
</protein>
<reference evidence="5" key="1">
    <citation type="submission" date="2025-08" db="UniProtKB">
        <authorList>
            <consortium name="Ensembl"/>
        </authorList>
    </citation>
    <scope>IDENTIFICATION</scope>
</reference>
<name>A0A674F3Q9_SALTR</name>
<comment type="similarity">
    <text evidence="1">Belongs to the beta type-B retroviral polymerase family. HERV class-II K(HML-2) pol subfamily.</text>
</comment>
<dbReference type="Ensembl" id="ENSSTUT00000122580.1">
    <property type="protein sequence ID" value="ENSSTUP00000114550.1"/>
    <property type="gene ID" value="ENSSTUG00000050492.1"/>
</dbReference>
<evidence type="ECO:0000313" key="5">
    <source>
        <dbReference type="Ensembl" id="ENSSTUP00000114550.1"/>
    </source>
</evidence>
<dbReference type="Pfam" id="PF00078">
    <property type="entry name" value="RVT_1"/>
    <property type="match status" value="1"/>
</dbReference>
<dbReference type="Gene3D" id="3.30.70.270">
    <property type="match status" value="1"/>
</dbReference>
<dbReference type="SUPFAM" id="SSF56672">
    <property type="entry name" value="DNA/RNA polymerases"/>
    <property type="match status" value="1"/>
</dbReference>
<feature type="region of interest" description="Disordered" evidence="3">
    <location>
        <begin position="73"/>
        <end position="93"/>
    </location>
</feature>
<dbReference type="CDD" id="cd01647">
    <property type="entry name" value="RT_LTR"/>
    <property type="match status" value="1"/>
</dbReference>
<dbReference type="Gene3D" id="3.10.10.10">
    <property type="entry name" value="HIV Type 1 Reverse Transcriptase, subunit A, domain 1"/>
    <property type="match status" value="1"/>
</dbReference>
<evidence type="ECO:0000256" key="1">
    <source>
        <dbReference type="ARBA" id="ARBA00010879"/>
    </source>
</evidence>